<accession>A0ABU7E2W0</accession>
<evidence type="ECO:0000313" key="1">
    <source>
        <dbReference type="EMBL" id="MED6281616.1"/>
    </source>
</evidence>
<keyword evidence="2" id="KW-1185">Reference proteome</keyword>
<proteinExistence type="predicted"/>
<evidence type="ECO:0000313" key="2">
    <source>
        <dbReference type="Proteomes" id="UP001352852"/>
    </source>
</evidence>
<dbReference type="Proteomes" id="UP001352852">
    <property type="component" value="Unassembled WGS sequence"/>
</dbReference>
<gene>
    <name evidence="1" type="ORF">CHARACLAT_023431</name>
</gene>
<organism evidence="1 2">
    <name type="scientific">Characodon lateralis</name>
    <dbReference type="NCBI Taxonomy" id="208331"/>
    <lineage>
        <taxon>Eukaryota</taxon>
        <taxon>Metazoa</taxon>
        <taxon>Chordata</taxon>
        <taxon>Craniata</taxon>
        <taxon>Vertebrata</taxon>
        <taxon>Euteleostomi</taxon>
        <taxon>Actinopterygii</taxon>
        <taxon>Neopterygii</taxon>
        <taxon>Teleostei</taxon>
        <taxon>Neoteleostei</taxon>
        <taxon>Acanthomorphata</taxon>
        <taxon>Ovalentaria</taxon>
        <taxon>Atherinomorphae</taxon>
        <taxon>Cyprinodontiformes</taxon>
        <taxon>Goodeidae</taxon>
        <taxon>Characodon</taxon>
    </lineage>
</organism>
<sequence length="106" mass="11720">MFQGRQQRLEIGFEMRLHRPTVLIQSVCFISGPTLAACSAATDHGGKPKGCSQSLLRPPLPRILSPDSVLPALTLFLSPDRRLLLSHWVCKPDSQLDIVLLPPDDH</sequence>
<protein>
    <submittedName>
        <fullName evidence="1">Uncharacterized protein</fullName>
    </submittedName>
</protein>
<name>A0ABU7E2W0_9TELE</name>
<dbReference type="EMBL" id="JAHUTJ010043469">
    <property type="protein sequence ID" value="MED6281616.1"/>
    <property type="molecule type" value="Genomic_DNA"/>
</dbReference>
<comment type="caution">
    <text evidence="1">The sequence shown here is derived from an EMBL/GenBank/DDBJ whole genome shotgun (WGS) entry which is preliminary data.</text>
</comment>
<reference evidence="1 2" key="1">
    <citation type="submission" date="2021-06" db="EMBL/GenBank/DDBJ databases">
        <authorList>
            <person name="Palmer J.M."/>
        </authorList>
    </citation>
    <scope>NUCLEOTIDE SEQUENCE [LARGE SCALE GENOMIC DNA]</scope>
    <source>
        <strain evidence="1 2">CL_MEX2019</strain>
        <tissue evidence="1">Muscle</tissue>
    </source>
</reference>